<dbReference type="STRING" id="35608.A0A2U1L0S2"/>
<keyword evidence="1" id="KW-0505">Motor protein</keyword>
<dbReference type="InterPro" id="IPR001752">
    <property type="entry name" value="Kinesin_motor_dom"/>
</dbReference>
<protein>
    <submittedName>
        <fullName evidence="4">Kinesin-like protein NACK1</fullName>
    </submittedName>
</protein>
<comment type="caution">
    <text evidence="2">Lacks conserved residue(s) required for the propagation of feature annotation.</text>
</comment>
<dbReference type="SUPFAM" id="SSF52540">
    <property type="entry name" value="P-loop containing nucleoside triphosphate hydrolases"/>
    <property type="match status" value="1"/>
</dbReference>
<dbReference type="PROSITE" id="PS50067">
    <property type="entry name" value="KINESIN_MOTOR_2"/>
    <property type="match status" value="1"/>
</dbReference>
<dbReference type="InterPro" id="IPR027640">
    <property type="entry name" value="Kinesin-like_fam"/>
</dbReference>
<keyword evidence="5" id="KW-1185">Reference proteome</keyword>
<evidence type="ECO:0000256" key="2">
    <source>
        <dbReference type="PROSITE-ProRule" id="PRU00283"/>
    </source>
</evidence>
<evidence type="ECO:0000259" key="3">
    <source>
        <dbReference type="PROSITE" id="PS50067"/>
    </source>
</evidence>
<reference evidence="4 5" key="1">
    <citation type="journal article" date="2018" name="Mol. Plant">
        <title>The genome of Artemisia annua provides insight into the evolution of Asteraceae family and artemisinin biosynthesis.</title>
        <authorList>
            <person name="Shen Q."/>
            <person name="Zhang L."/>
            <person name="Liao Z."/>
            <person name="Wang S."/>
            <person name="Yan T."/>
            <person name="Shi P."/>
            <person name="Liu M."/>
            <person name="Fu X."/>
            <person name="Pan Q."/>
            <person name="Wang Y."/>
            <person name="Lv Z."/>
            <person name="Lu X."/>
            <person name="Zhang F."/>
            <person name="Jiang W."/>
            <person name="Ma Y."/>
            <person name="Chen M."/>
            <person name="Hao X."/>
            <person name="Li L."/>
            <person name="Tang Y."/>
            <person name="Lv G."/>
            <person name="Zhou Y."/>
            <person name="Sun X."/>
            <person name="Brodelius P.E."/>
            <person name="Rose J.K.C."/>
            <person name="Tang K."/>
        </authorList>
    </citation>
    <scope>NUCLEOTIDE SEQUENCE [LARGE SCALE GENOMIC DNA]</scope>
    <source>
        <strain evidence="5">cv. Huhao1</strain>
        <tissue evidence="4">Leaf</tissue>
    </source>
</reference>
<comment type="similarity">
    <text evidence="2">Belongs to the TRAFAC class myosin-kinesin ATPase superfamily. Kinesin family.</text>
</comment>
<dbReference type="OrthoDB" id="3176171at2759"/>
<dbReference type="AlphaFoldDB" id="A0A2U1L0S2"/>
<dbReference type="InterPro" id="IPR027417">
    <property type="entry name" value="P-loop_NTPase"/>
</dbReference>
<accession>A0A2U1L0S2</accession>
<dbReference type="InterPro" id="IPR036961">
    <property type="entry name" value="Kinesin_motor_dom_sf"/>
</dbReference>
<comment type="caution">
    <text evidence="4">The sequence shown here is derived from an EMBL/GenBank/DDBJ whole genome shotgun (WGS) entry which is preliminary data.</text>
</comment>
<dbReference type="Pfam" id="PF00225">
    <property type="entry name" value="Kinesin"/>
    <property type="match status" value="1"/>
</dbReference>
<name>A0A2U1L0S2_ARTAN</name>
<gene>
    <name evidence="4" type="ORF">CTI12_AA543090</name>
</gene>
<dbReference type="EMBL" id="PKPP01012308">
    <property type="protein sequence ID" value="PWA42596.1"/>
    <property type="molecule type" value="Genomic_DNA"/>
</dbReference>
<dbReference type="Gene3D" id="3.40.850.10">
    <property type="entry name" value="Kinesin motor domain"/>
    <property type="match status" value="1"/>
</dbReference>
<dbReference type="PANTHER" id="PTHR47968">
    <property type="entry name" value="CENTROMERE PROTEIN E"/>
    <property type="match status" value="1"/>
</dbReference>
<dbReference type="GO" id="GO:0003777">
    <property type="term" value="F:microtubule motor activity"/>
    <property type="evidence" value="ECO:0007669"/>
    <property type="project" value="InterPro"/>
</dbReference>
<dbReference type="PANTHER" id="PTHR47968:SF23">
    <property type="entry name" value="KINESIN-LIKE PROTEIN KIN-7A"/>
    <property type="match status" value="1"/>
</dbReference>
<proteinExistence type="inferred from homology"/>
<dbReference type="GO" id="GO:0008017">
    <property type="term" value="F:microtubule binding"/>
    <property type="evidence" value="ECO:0007669"/>
    <property type="project" value="InterPro"/>
</dbReference>
<evidence type="ECO:0000313" key="5">
    <source>
        <dbReference type="Proteomes" id="UP000245207"/>
    </source>
</evidence>
<evidence type="ECO:0000256" key="1">
    <source>
        <dbReference type="ARBA" id="ARBA00023175"/>
    </source>
</evidence>
<dbReference type="GO" id="GO:0007018">
    <property type="term" value="P:microtubule-based movement"/>
    <property type="evidence" value="ECO:0007669"/>
    <property type="project" value="InterPro"/>
</dbReference>
<feature type="domain" description="Kinesin motor" evidence="3">
    <location>
        <begin position="1"/>
        <end position="158"/>
    </location>
</feature>
<evidence type="ECO:0000313" key="4">
    <source>
        <dbReference type="EMBL" id="PWA42596.1"/>
    </source>
</evidence>
<dbReference type="GO" id="GO:0005524">
    <property type="term" value="F:ATP binding"/>
    <property type="evidence" value="ECO:0007669"/>
    <property type="project" value="InterPro"/>
</dbReference>
<sequence length="158" mass="18119">MKTFLVLVDKVFGPATVTESVYEEGMETVACIEIYNENVRDLLNSKFGRNLKLRDDPERGTLVEKYVDETTRDDKPLRNLISISQRQVGEIALNDTSSRSHQIIVNEFTRKHGLFDVLLIPALQNQMKALQLKHMVLDKLRQLEEPSSAKSFVSTFYT</sequence>
<organism evidence="4 5">
    <name type="scientific">Artemisia annua</name>
    <name type="common">Sweet wormwood</name>
    <dbReference type="NCBI Taxonomy" id="35608"/>
    <lineage>
        <taxon>Eukaryota</taxon>
        <taxon>Viridiplantae</taxon>
        <taxon>Streptophyta</taxon>
        <taxon>Embryophyta</taxon>
        <taxon>Tracheophyta</taxon>
        <taxon>Spermatophyta</taxon>
        <taxon>Magnoliopsida</taxon>
        <taxon>eudicotyledons</taxon>
        <taxon>Gunneridae</taxon>
        <taxon>Pentapetalae</taxon>
        <taxon>asterids</taxon>
        <taxon>campanulids</taxon>
        <taxon>Asterales</taxon>
        <taxon>Asteraceae</taxon>
        <taxon>Asteroideae</taxon>
        <taxon>Anthemideae</taxon>
        <taxon>Artemisiinae</taxon>
        <taxon>Artemisia</taxon>
    </lineage>
</organism>
<dbReference type="Proteomes" id="UP000245207">
    <property type="component" value="Unassembled WGS sequence"/>
</dbReference>